<dbReference type="WBParaSite" id="ASIM_0001860301-mRNA-1">
    <property type="protein sequence ID" value="ASIM_0001860301-mRNA-1"/>
    <property type="gene ID" value="ASIM_0001860301"/>
</dbReference>
<evidence type="ECO:0000313" key="2">
    <source>
        <dbReference type="EMBL" id="VDK62590.1"/>
    </source>
</evidence>
<protein>
    <submittedName>
        <fullName evidence="4">Secreted protein</fullName>
    </submittedName>
</protein>
<feature type="signal peptide" evidence="1">
    <location>
        <begin position="1"/>
        <end position="22"/>
    </location>
</feature>
<gene>
    <name evidence="2" type="ORF">ASIM_LOCUS18001</name>
</gene>
<dbReference type="Proteomes" id="UP000267096">
    <property type="component" value="Unassembled WGS sequence"/>
</dbReference>
<feature type="chain" id="PRO_5043121387" evidence="1">
    <location>
        <begin position="23"/>
        <end position="54"/>
    </location>
</feature>
<reference evidence="4" key="1">
    <citation type="submission" date="2017-02" db="UniProtKB">
        <authorList>
            <consortium name="WormBaseParasite"/>
        </authorList>
    </citation>
    <scope>IDENTIFICATION</scope>
</reference>
<keyword evidence="3" id="KW-1185">Reference proteome</keyword>
<name>A0A0M3KCA3_ANISI</name>
<sequence>MGMKSTLLVALSIIYLTNVVSAGMPLSDGKGWVVVEGAQDLPSSSERPAVSELQ</sequence>
<proteinExistence type="predicted"/>
<evidence type="ECO:0000313" key="4">
    <source>
        <dbReference type="WBParaSite" id="ASIM_0001860301-mRNA-1"/>
    </source>
</evidence>
<evidence type="ECO:0000313" key="3">
    <source>
        <dbReference type="Proteomes" id="UP000267096"/>
    </source>
</evidence>
<accession>A0A0M3KCA3</accession>
<dbReference type="AlphaFoldDB" id="A0A0M3KCA3"/>
<evidence type="ECO:0000256" key="1">
    <source>
        <dbReference type="SAM" id="SignalP"/>
    </source>
</evidence>
<reference evidence="2 3" key="2">
    <citation type="submission" date="2018-11" db="EMBL/GenBank/DDBJ databases">
        <authorList>
            <consortium name="Pathogen Informatics"/>
        </authorList>
    </citation>
    <scope>NUCLEOTIDE SEQUENCE [LARGE SCALE GENOMIC DNA]</scope>
</reference>
<dbReference type="EMBL" id="UYRR01034882">
    <property type="protein sequence ID" value="VDK62590.1"/>
    <property type="molecule type" value="Genomic_DNA"/>
</dbReference>
<keyword evidence="1" id="KW-0732">Signal</keyword>
<organism evidence="4">
    <name type="scientific">Anisakis simplex</name>
    <name type="common">Herring worm</name>
    <dbReference type="NCBI Taxonomy" id="6269"/>
    <lineage>
        <taxon>Eukaryota</taxon>
        <taxon>Metazoa</taxon>
        <taxon>Ecdysozoa</taxon>
        <taxon>Nematoda</taxon>
        <taxon>Chromadorea</taxon>
        <taxon>Rhabditida</taxon>
        <taxon>Spirurina</taxon>
        <taxon>Ascaridomorpha</taxon>
        <taxon>Ascaridoidea</taxon>
        <taxon>Anisakidae</taxon>
        <taxon>Anisakis</taxon>
        <taxon>Anisakis simplex complex</taxon>
    </lineage>
</organism>